<comment type="caution">
    <text evidence="2">The sequence shown here is derived from an EMBL/GenBank/DDBJ whole genome shotgun (WGS) entry which is preliminary data.</text>
</comment>
<dbReference type="Proteomes" id="UP001162164">
    <property type="component" value="Unassembled WGS sequence"/>
</dbReference>
<dbReference type="EMBL" id="JAPWTJ010001624">
    <property type="protein sequence ID" value="KAJ8970423.1"/>
    <property type="molecule type" value="Genomic_DNA"/>
</dbReference>
<organism evidence="2 3">
    <name type="scientific">Molorchus minor</name>
    <dbReference type="NCBI Taxonomy" id="1323400"/>
    <lineage>
        <taxon>Eukaryota</taxon>
        <taxon>Metazoa</taxon>
        <taxon>Ecdysozoa</taxon>
        <taxon>Arthropoda</taxon>
        <taxon>Hexapoda</taxon>
        <taxon>Insecta</taxon>
        <taxon>Pterygota</taxon>
        <taxon>Neoptera</taxon>
        <taxon>Endopterygota</taxon>
        <taxon>Coleoptera</taxon>
        <taxon>Polyphaga</taxon>
        <taxon>Cucujiformia</taxon>
        <taxon>Chrysomeloidea</taxon>
        <taxon>Cerambycidae</taxon>
        <taxon>Lamiinae</taxon>
        <taxon>Monochamini</taxon>
        <taxon>Molorchus</taxon>
    </lineage>
</organism>
<feature type="compositionally biased region" description="Pro residues" evidence="1">
    <location>
        <begin position="78"/>
        <end position="89"/>
    </location>
</feature>
<reference evidence="2" key="1">
    <citation type="journal article" date="2023" name="Insect Mol. Biol.">
        <title>Genome sequencing provides insights into the evolution of gene families encoding plant cell wall-degrading enzymes in longhorned beetles.</title>
        <authorList>
            <person name="Shin N.R."/>
            <person name="Okamura Y."/>
            <person name="Kirsch R."/>
            <person name="Pauchet Y."/>
        </authorList>
    </citation>
    <scope>NUCLEOTIDE SEQUENCE</scope>
    <source>
        <strain evidence="2">MMC_N1</strain>
    </source>
</reference>
<proteinExistence type="predicted"/>
<protein>
    <submittedName>
        <fullName evidence="2">Uncharacterized protein</fullName>
    </submittedName>
</protein>
<sequence>MLRKDGATVWFYLRSNGEGNVLKGAPPKPQRAYSTGAPPRSSDGPPRPPDRFATGGKHGTAACKPDWAGAKGVDPSHYYPPPGPGKGKL</sequence>
<feature type="region of interest" description="Disordered" evidence="1">
    <location>
        <begin position="16"/>
        <end position="89"/>
    </location>
</feature>
<evidence type="ECO:0000313" key="3">
    <source>
        <dbReference type="Proteomes" id="UP001162164"/>
    </source>
</evidence>
<evidence type="ECO:0000256" key="1">
    <source>
        <dbReference type="SAM" id="MobiDB-lite"/>
    </source>
</evidence>
<evidence type="ECO:0000313" key="2">
    <source>
        <dbReference type="EMBL" id="KAJ8970423.1"/>
    </source>
</evidence>
<gene>
    <name evidence="2" type="ORF">NQ317_017015</name>
</gene>
<name>A0ABQ9J100_9CUCU</name>
<accession>A0ABQ9J100</accession>
<keyword evidence="3" id="KW-1185">Reference proteome</keyword>